<protein>
    <recommendedName>
        <fullName evidence="1">RiboL-PSP-HEPN domain-containing protein</fullName>
    </recommendedName>
</protein>
<dbReference type="Pfam" id="PF18735">
    <property type="entry name" value="HEPN_RiboL-PSP"/>
    <property type="match status" value="1"/>
</dbReference>
<reference evidence="2 3" key="1">
    <citation type="submission" date="2014-11" db="EMBL/GenBank/DDBJ databases">
        <title>Genome of a novel goose pathogen.</title>
        <authorList>
            <person name="Hansen C.M."/>
            <person name="Hueffer K."/>
            <person name="Choi S.C."/>
        </authorList>
    </citation>
    <scope>NUCLEOTIDE SEQUENCE [LARGE SCALE GENOMIC DNA]</scope>
    <source>
        <strain evidence="2 3">KH1503</strain>
    </source>
</reference>
<evidence type="ECO:0000259" key="1">
    <source>
        <dbReference type="Pfam" id="PF18735"/>
    </source>
</evidence>
<keyword evidence="3" id="KW-1185">Reference proteome</keyword>
<comment type="caution">
    <text evidence="2">The sequence shown here is derived from an EMBL/GenBank/DDBJ whole genome shotgun (WGS) entry which is preliminary data.</text>
</comment>
<dbReference type="STRING" id="1470200.PL75_10610"/>
<dbReference type="Proteomes" id="UP000036027">
    <property type="component" value="Unassembled WGS sequence"/>
</dbReference>
<dbReference type="InterPro" id="IPR041519">
    <property type="entry name" value="HEPN_RiboL-PSP"/>
</dbReference>
<dbReference type="PATRIC" id="fig|1470200.3.peg.1449"/>
<dbReference type="EMBL" id="JTDO01000025">
    <property type="protein sequence ID" value="KLT71998.1"/>
    <property type="molecule type" value="Genomic_DNA"/>
</dbReference>
<organism evidence="2 3">
    <name type="scientific">Neisseria arctica</name>
    <dbReference type="NCBI Taxonomy" id="1470200"/>
    <lineage>
        <taxon>Bacteria</taxon>
        <taxon>Pseudomonadati</taxon>
        <taxon>Pseudomonadota</taxon>
        <taxon>Betaproteobacteria</taxon>
        <taxon>Neisseriales</taxon>
        <taxon>Neisseriaceae</taxon>
        <taxon>Neisseria</taxon>
    </lineage>
</organism>
<evidence type="ECO:0000313" key="3">
    <source>
        <dbReference type="Proteomes" id="UP000036027"/>
    </source>
</evidence>
<feature type="domain" description="RiboL-PSP-HEPN" evidence="1">
    <location>
        <begin position="16"/>
        <end position="179"/>
    </location>
</feature>
<gene>
    <name evidence="2" type="ORF">PL75_10610</name>
</gene>
<evidence type="ECO:0000313" key="2">
    <source>
        <dbReference type="EMBL" id="KLT71998.1"/>
    </source>
</evidence>
<sequence>MKTSLHFRHVEEIYSNYRKDEDLLNKLLPDNPDLASFISDYRLLFGKNLIVLCANFFELYTLDYLPNFLAKNDELLCNFIKKQALDREYHKLFDWKVSNANKFLRLFGDNFKEKIEEEIKNDLQLMDKQNQFMKLGKLRNDLVHEGFKSEIVTGMTIDEIWAMFNSSCDFYEFILKSLEMEREEYFNDFMEDEE</sequence>
<dbReference type="RefSeq" id="WP_047761905.1">
    <property type="nucleotide sequence ID" value="NZ_CP091510.1"/>
</dbReference>
<proteinExistence type="predicted"/>
<dbReference type="OrthoDB" id="9770340at2"/>
<name>A0A0J1C160_9NEIS</name>
<dbReference type="AlphaFoldDB" id="A0A0J1C160"/>
<accession>A0A0J1C160</accession>